<dbReference type="PROSITE" id="PS00455">
    <property type="entry name" value="AMP_BINDING"/>
    <property type="match status" value="1"/>
</dbReference>
<dbReference type="InterPro" id="IPR006162">
    <property type="entry name" value="Ppantetheine_attach_site"/>
</dbReference>
<feature type="domain" description="Carrier" evidence="5">
    <location>
        <begin position="970"/>
        <end position="1045"/>
    </location>
</feature>
<gene>
    <name evidence="6" type="ORF">H4W81_003240</name>
</gene>
<dbReference type="EMBL" id="JADBEF010000001">
    <property type="protein sequence ID" value="MBE1560461.1"/>
    <property type="molecule type" value="Genomic_DNA"/>
</dbReference>
<keyword evidence="7" id="KW-1185">Reference proteome</keyword>
<dbReference type="NCBIfam" id="TIGR01733">
    <property type="entry name" value="AA-adenyl-dom"/>
    <property type="match status" value="1"/>
</dbReference>
<organism evidence="6 7">
    <name type="scientific">Nonomuraea africana</name>
    <dbReference type="NCBI Taxonomy" id="46171"/>
    <lineage>
        <taxon>Bacteria</taxon>
        <taxon>Bacillati</taxon>
        <taxon>Actinomycetota</taxon>
        <taxon>Actinomycetes</taxon>
        <taxon>Streptosporangiales</taxon>
        <taxon>Streptosporangiaceae</taxon>
        <taxon>Nonomuraea</taxon>
    </lineage>
</organism>
<proteinExistence type="predicted"/>
<dbReference type="InterPro" id="IPR045851">
    <property type="entry name" value="AMP-bd_C_sf"/>
</dbReference>
<evidence type="ECO:0000313" key="7">
    <source>
        <dbReference type="Proteomes" id="UP000661607"/>
    </source>
</evidence>
<keyword evidence="2" id="KW-0596">Phosphopantetheine</keyword>
<sequence>MSDAKQGSELSELKAALLRQWREGRVAAPATPVIPVHGPGPAPLSYAQRRLWFLDQLTPGSSAFNLSHCVLLDGRLDPAVLALALEDLVVRHDTLRTVIRVVDDEPLQLVNEAARPSLETVDLRDLPAGQAFEAALSKARAAVDGPMNLATGPLARLLLIRLPERDMLVMVVHHIIGDGWALAVALLELSSAYQARAAGRAPVPDPLPIRFADVAAHERNSGGSAGDLEYWRDRLAGISPLRLPGDEPRPPEFTTAGDWRALPFDDGDDASIRAAAREANATPYMVLLTALAVLLRQTTGVRDIAIAGVVAGRDLPETRGLIGNLTNTVGLRVGVETRQSFHELLASVRRTCLEALEHQHVPFDLLVEELELPRDASSSGPFAVTFVMQPPSPISDFAGLGLEPVQLGWRTARADLEFFLWERPTVHGSLVFRTDLFDRDTAELLARRFVATVRTLLARPDEAIAELDLPSAQERRELARLATGPERERPPVCLHELIARHCRERPEAVAVTGALTYGRLDRRANRLARRLAELGVGVESLVAVCLERSPDLVVAALGVLKAGAVYLPIDPAHGPRRRAEVLADSGATVVIGTAEPDLVLDEGEEAEPPDVRVGPENLAYMIYTSGSTGTPKGVEISHRAVVNYAYSLSEVHGIGPDDVVGAVASPAFDASIAEIFGTLALGGRIHLVDQDDLGDGLENALIEGGVTVLSATPTLWRLLRPDNLLLTALVGGERVGERLATELAATQRSAWTQYGPTETTVWVTVAALTLDSPVPLGKPIANTRVHLLDEELRPVPIGAVGELCVGGAALARGYHGRAAATAERFVPDPFATVPGERLYRTGDHARYRPDGTLQFIGRNDDQVKVRGHRVEPGEIEAAIEANPRVRECAVAVRGDLLVAYLVSRNKALYEDTELIPAVRRQLREQLPAYLVPDRFVLLDELPRTRTGKTDRARLPAPAPAERASGTPYAEPCTELEIELAAHVAEYLEVDRVGLHDDFFDLGGNSIRAAQLVVHLQRRYDVELVLQKVFRTPTLENLARMIQEDLDRRRQLADDGERIRSLVDGVPANRLDALLEGLLAERGQS</sequence>
<dbReference type="PROSITE" id="PS50075">
    <property type="entry name" value="CARRIER"/>
    <property type="match status" value="1"/>
</dbReference>
<dbReference type="InterPro" id="IPR020806">
    <property type="entry name" value="PKS_PP-bd"/>
</dbReference>
<dbReference type="CDD" id="cd05930">
    <property type="entry name" value="A_NRPS"/>
    <property type="match status" value="1"/>
</dbReference>
<dbReference type="Pfam" id="PF00668">
    <property type="entry name" value="Condensation"/>
    <property type="match status" value="1"/>
</dbReference>
<dbReference type="Gene3D" id="3.30.300.30">
    <property type="match status" value="1"/>
</dbReference>
<dbReference type="Proteomes" id="UP000661607">
    <property type="component" value="Unassembled WGS sequence"/>
</dbReference>
<name>A0ABR9KEK5_9ACTN</name>
<evidence type="ECO:0000259" key="5">
    <source>
        <dbReference type="PROSITE" id="PS50075"/>
    </source>
</evidence>
<dbReference type="InterPro" id="IPR009081">
    <property type="entry name" value="PP-bd_ACP"/>
</dbReference>
<dbReference type="SMART" id="SM00823">
    <property type="entry name" value="PKS_PP"/>
    <property type="match status" value="1"/>
</dbReference>
<dbReference type="InterPro" id="IPR010071">
    <property type="entry name" value="AA_adenyl_dom"/>
</dbReference>
<dbReference type="Pfam" id="PF13193">
    <property type="entry name" value="AMP-binding_C"/>
    <property type="match status" value="1"/>
</dbReference>
<dbReference type="SUPFAM" id="SSF52777">
    <property type="entry name" value="CoA-dependent acyltransferases"/>
    <property type="match status" value="2"/>
</dbReference>
<dbReference type="RefSeq" id="WP_192775531.1">
    <property type="nucleotide sequence ID" value="NZ_JADBEF010000001.1"/>
</dbReference>
<dbReference type="Gene3D" id="3.30.559.10">
    <property type="entry name" value="Chloramphenicol acetyltransferase-like domain"/>
    <property type="match status" value="1"/>
</dbReference>
<dbReference type="Gene3D" id="3.40.50.12780">
    <property type="entry name" value="N-terminal domain of ligase-like"/>
    <property type="match status" value="1"/>
</dbReference>
<dbReference type="InterPro" id="IPR025110">
    <property type="entry name" value="AMP-bd_C"/>
</dbReference>
<feature type="region of interest" description="Disordered" evidence="4">
    <location>
        <begin position="947"/>
        <end position="967"/>
    </location>
</feature>
<dbReference type="Pfam" id="PF00550">
    <property type="entry name" value="PP-binding"/>
    <property type="match status" value="1"/>
</dbReference>
<dbReference type="InterPro" id="IPR042099">
    <property type="entry name" value="ANL_N_sf"/>
</dbReference>
<dbReference type="SUPFAM" id="SSF56801">
    <property type="entry name" value="Acetyl-CoA synthetase-like"/>
    <property type="match status" value="1"/>
</dbReference>
<dbReference type="InterPro" id="IPR036736">
    <property type="entry name" value="ACP-like_sf"/>
</dbReference>
<comment type="cofactor">
    <cofactor evidence="1">
        <name>pantetheine 4'-phosphate</name>
        <dbReference type="ChEBI" id="CHEBI:47942"/>
    </cofactor>
</comment>
<dbReference type="CDD" id="cd19531">
    <property type="entry name" value="LCL_NRPS-like"/>
    <property type="match status" value="1"/>
</dbReference>
<evidence type="ECO:0000256" key="2">
    <source>
        <dbReference type="ARBA" id="ARBA00022450"/>
    </source>
</evidence>
<evidence type="ECO:0000256" key="4">
    <source>
        <dbReference type="SAM" id="MobiDB-lite"/>
    </source>
</evidence>
<dbReference type="InterPro" id="IPR000873">
    <property type="entry name" value="AMP-dep_synth/lig_dom"/>
</dbReference>
<dbReference type="Pfam" id="PF00501">
    <property type="entry name" value="AMP-binding"/>
    <property type="match status" value="1"/>
</dbReference>
<dbReference type="PANTHER" id="PTHR45527">
    <property type="entry name" value="NONRIBOSOMAL PEPTIDE SYNTHETASE"/>
    <property type="match status" value="1"/>
</dbReference>
<keyword evidence="3" id="KW-0597">Phosphoprotein</keyword>
<reference evidence="6 7" key="1">
    <citation type="submission" date="2020-10" db="EMBL/GenBank/DDBJ databases">
        <title>Sequencing the genomes of 1000 actinobacteria strains.</title>
        <authorList>
            <person name="Klenk H.-P."/>
        </authorList>
    </citation>
    <scope>NUCLEOTIDE SEQUENCE [LARGE SCALE GENOMIC DNA]</scope>
    <source>
        <strain evidence="6 7">DSM 43748</strain>
    </source>
</reference>
<comment type="caution">
    <text evidence="6">The sequence shown here is derived from an EMBL/GenBank/DDBJ whole genome shotgun (WGS) entry which is preliminary data.</text>
</comment>
<dbReference type="InterPro" id="IPR023213">
    <property type="entry name" value="CAT-like_dom_sf"/>
</dbReference>
<evidence type="ECO:0000256" key="1">
    <source>
        <dbReference type="ARBA" id="ARBA00001957"/>
    </source>
</evidence>
<dbReference type="InterPro" id="IPR020845">
    <property type="entry name" value="AMP-binding_CS"/>
</dbReference>
<dbReference type="InterPro" id="IPR001242">
    <property type="entry name" value="Condensation_dom"/>
</dbReference>
<dbReference type="Gene3D" id="1.10.1200.10">
    <property type="entry name" value="ACP-like"/>
    <property type="match status" value="1"/>
</dbReference>
<dbReference type="Gene3D" id="3.30.559.30">
    <property type="entry name" value="Nonribosomal peptide synthetase, condensation domain"/>
    <property type="match status" value="1"/>
</dbReference>
<dbReference type="PROSITE" id="PS00012">
    <property type="entry name" value="PHOSPHOPANTETHEINE"/>
    <property type="match status" value="1"/>
</dbReference>
<dbReference type="PANTHER" id="PTHR45527:SF1">
    <property type="entry name" value="FATTY ACID SYNTHASE"/>
    <property type="match status" value="1"/>
</dbReference>
<dbReference type="SUPFAM" id="SSF47336">
    <property type="entry name" value="ACP-like"/>
    <property type="match status" value="1"/>
</dbReference>
<protein>
    <submittedName>
        <fullName evidence="6">Amino acid adenylation domain-containing protein</fullName>
    </submittedName>
</protein>
<evidence type="ECO:0000256" key="3">
    <source>
        <dbReference type="ARBA" id="ARBA00022553"/>
    </source>
</evidence>
<evidence type="ECO:0000313" key="6">
    <source>
        <dbReference type="EMBL" id="MBE1560461.1"/>
    </source>
</evidence>
<accession>A0ABR9KEK5</accession>